<gene>
    <name evidence="12" type="ORF">PTE30175_00111</name>
</gene>
<dbReference type="Pfam" id="PF01385">
    <property type="entry name" value="OrfB_IS605"/>
    <property type="match status" value="1"/>
</dbReference>
<dbReference type="EMBL" id="CABPRZ010000001">
    <property type="protein sequence ID" value="VVD61277.1"/>
    <property type="molecule type" value="Genomic_DNA"/>
</dbReference>
<dbReference type="PANTHER" id="PTHR30405">
    <property type="entry name" value="TRANSPOSASE"/>
    <property type="match status" value="1"/>
</dbReference>
<evidence type="ECO:0000259" key="10">
    <source>
        <dbReference type="Pfam" id="PF07282"/>
    </source>
</evidence>
<feature type="region of interest" description="Disordered" evidence="8">
    <location>
        <begin position="1"/>
        <end position="25"/>
    </location>
</feature>
<comment type="similarity">
    <text evidence="2">In the N-terminal section; belongs to the transposase 2 family.</text>
</comment>
<evidence type="ECO:0000259" key="9">
    <source>
        <dbReference type="Pfam" id="PF01385"/>
    </source>
</evidence>
<evidence type="ECO:0000313" key="13">
    <source>
        <dbReference type="Proteomes" id="UP000414233"/>
    </source>
</evidence>
<evidence type="ECO:0000256" key="1">
    <source>
        <dbReference type="ARBA" id="ARBA00008761"/>
    </source>
</evidence>
<evidence type="ECO:0008006" key="14">
    <source>
        <dbReference type="Google" id="ProtNLM"/>
    </source>
</evidence>
<keyword evidence="6" id="KW-0238">DNA-binding</keyword>
<dbReference type="GO" id="GO:0006310">
    <property type="term" value="P:DNA recombination"/>
    <property type="evidence" value="ECO:0007669"/>
    <property type="project" value="UniProtKB-KW"/>
</dbReference>
<keyword evidence="13" id="KW-1185">Reference proteome</keyword>
<dbReference type="InterPro" id="IPR051399">
    <property type="entry name" value="RNA-guided_DNA_endo/Transpos"/>
</dbReference>
<name>A0A5E4RDM1_9BURK</name>
<evidence type="ECO:0000256" key="8">
    <source>
        <dbReference type="SAM" id="MobiDB-lite"/>
    </source>
</evidence>
<dbReference type="InterPro" id="IPR010095">
    <property type="entry name" value="Cas12f1-like_TNB"/>
</dbReference>
<dbReference type="GO" id="GO:0046872">
    <property type="term" value="F:metal ion binding"/>
    <property type="evidence" value="ECO:0007669"/>
    <property type="project" value="UniProtKB-KW"/>
</dbReference>
<proteinExistence type="inferred from homology"/>
<accession>A0A5E4RDM1</accession>
<dbReference type="PANTHER" id="PTHR30405:SF25">
    <property type="entry name" value="RNA-GUIDED DNA ENDONUCLEASE INSQ-RELATED"/>
    <property type="match status" value="1"/>
</dbReference>
<evidence type="ECO:0000256" key="6">
    <source>
        <dbReference type="ARBA" id="ARBA00023125"/>
    </source>
</evidence>
<feature type="domain" description="Transposase putative helix-turn-helix" evidence="11">
    <location>
        <begin position="45"/>
        <end position="92"/>
    </location>
</feature>
<evidence type="ECO:0000256" key="7">
    <source>
        <dbReference type="ARBA" id="ARBA00023172"/>
    </source>
</evidence>
<dbReference type="GO" id="GO:0003677">
    <property type="term" value="F:DNA binding"/>
    <property type="evidence" value="ECO:0007669"/>
    <property type="project" value="UniProtKB-KW"/>
</dbReference>
<keyword evidence="3" id="KW-0815">Transposition</keyword>
<evidence type="ECO:0000259" key="11">
    <source>
        <dbReference type="Pfam" id="PF12323"/>
    </source>
</evidence>
<feature type="domain" description="Cas12f1-like TNB" evidence="10">
    <location>
        <begin position="350"/>
        <end position="416"/>
    </location>
</feature>
<feature type="region of interest" description="Disordered" evidence="8">
    <location>
        <begin position="428"/>
        <end position="449"/>
    </location>
</feature>
<reference evidence="12 13" key="1">
    <citation type="submission" date="2019-08" db="EMBL/GenBank/DDBJ databases">
        <authorList>
            <person name="Peeters C."/>
        </authorList>
    </citation>
    <scope>NUCLEOTIDE SEQUENCE [LARGE SCALE GENOMIC DNA]</scope>
    <source>
        <strain evidence="12 13">LMG 30175</strain>
    </source>
</reference>
<evidence type="ECO:0000256" key="2">
    <source>
        <dbReference type="ARBA" id="ARBA00011044"/>
    </source>
</evidence>
<feature type="compositionally biased region" description="Basic and acidic residues" evidence="8">
    <location>
        <begin position="11"/>
        <end position="23"/>
    </location>
</feature>
<evidence type="ECO:0000256" key="5">
    <source>
        <dbReference type="ARBA" id="ARBA00022833"/>
    </source>
</evidence>
<dbReference type="Proteomes" id="UP000414233">
    <property type="component" value="Unassembled WGS sequence"/>
</dbReference>
<dbReference type="Pfam" id="PF07282">
    <property type="entry name" value="Cas12f1-like_TNB"/>
    <property type="match status" value="1"/>
</dbReference>
<dbReference type="InterPro" id="IPR021027">
    <property type="entry name" value="Transposase_put_HTH"/>
</dbReference>
<evidence type="ECO:0000256" key="4">
    <source>
        <dbReference type="ARBA" id="ARBA00022723"/>
    </source>
</evidence>
<dbReference type="InterPro" id="IPR001959">
    <property type="entry name" value="Transposase"/>
</dbReference>
<evidence type="ECO:0000313" key="12">
    <source>
        <dbReference type="EMBL" id="VVD61277.1"/>
    </source>
</evidence>
<dbReference type="GO" id="GO:0032196">
    <property type="term" value="P:transposition"/>
    <property type="evidence" value="ECO:0007669"/>
    <property type="project" value="UniProtKB-KW"/>
</dbReference>
<comment type="similarity">
    <text evidence="1">In the C-terminal section; belongs to the transposase 35 family.</text>
</comment>
<keyword evidence="4" id="KW-0479">Metal-binding</keyword>
<dbReference type="Pfam" id="PF12323">
    <property type="entry name" value="HTH_OrfB_IS605"/>
    <property type="match status" value="1"/>
</dbReference>
<feature type="domain" description="Probable transposase IS891/IS1136/IS1341" evidence="9">
    <location>
        <begin position="211"/>
        <end position="322"/>
    </location>
</feature>
<sequence length="449" mass="51061">MGAPLPLPAKQDSDHSASPKSEKTPCLPGRISLWAVIAQRMIEAMKRLQVFKYALMPNGEQARDMRRFAGSCRYVFNKALAMQKANHEAGHKFIGYVAMAKHLTGWRNGPDTPWLKQAPCHPLQHALKDLEKAYKNFFAKRADFPRFKRKGSGDAFRYPDPKQIKLDQANNRLFLPKLGWLRYRNSREVLGELRNVTVSQSGGKWFVSIQTQREIEQALPTTRTAIGIDVGIARFATLSDASFIAPLNSFRKHQQRLARYQRRMSRKVKFSNNWKTAKARVQRIYTRIANARKDFLHKTTTTISQNHALVCIEDLQVRKLSRSSRGNSEQHGKRVRWKSGLNRAMLDQGWGEFRRQLDYKMLWNGGMLLAVPPHHTSQTCPCCGHIAKDNRQTQAQFQCVDCGYENHADVVGAINVLARGHRVLACGESAHSGRSMKQEPTEATTQITA</sequence>
<dbReference type="AlphaFoldDB" id="A0A5E4RDM1"/>
<keyword evidence="7" id="KW-0233">DNA recombination</keyword>
<organism evidence="12 13">
    <name type="scientific">Pandoraea terrae</name>
    <dbReference type="NCBI Taxonomy" id="1537710"/>
    <lineage>
        <taxon>Bacteria</taxon>
        <taxon>Pseudomonadati</taxon>
        <taxon>Pseudomonadota</taxon>
        <taxon>Betaproteobacteria</taxon>
        <taxon>Burkholderiales</taxon>
        <taxon>Burkholderiaceae</taxon>
        <taxon>Pandoraea</taxon>
    </lineage>
</organism>
<protein>
    <recommendedName>
        <fullName evidence="14">Transposase</fullName>
    </recommendedName>
</protein>
<keyword evidence="5" id="KW-0862">Zinc</keyword>
<evidence type="ECO:0000256" key="3">
    <source>
        <dbReference type="ARBA" id="ARBA00022578"/>
    </source>
</evidence>
<dbReference type="NCBIfam" id="NF040570">
    <property type="entry name" value="guided_TnpB"/>
    <property type="match status" value="1"/>
</dbReference>